<dbReference type="InterPro" id="IPR015943">
    <property type="entry name" value="WD40/YVTN_repeat-like_dom_sf"/>
</dbReference>
<comment type="caution">
    <text evidence="6">The sequence shown here is derived from an EMBL/GenBank/DDBJ whole genome shotgun (WGS) entry which is preliminary data.</text>
</comment>
<gene>
    <name evidence="6" type="ORF">TWF730_006964</name>
</gene>
<dbReference type="SUPFAM" id="SSF48403">
    <property type="entry name" value="Ankyrin repeat"/>
    <property type="match status" value="1"/>
</dbReference>
<feature type="repeat" description="WD" evidence="4">
    <location>
        <begin position="720"/>
        <end position="761"/>
    </location>
</feature>
<feature type="repeat" description="WD" evidence="4">
    <location>
        <begin position="946"/>
        <end position="987"/>
    </location>
</feature>
<dbReference type="InterPro" id="IPR027417">
    <property type="entry name" value="P-loop_NTPase"/>
</dbReference>
<feature type="repeat" description="WD" evidence="4">
    <location>
        <begin position="1048"/>
        <end position="1082"/>
    </location>
</feature>
<keyword evidence="2" id="KW-0677">Repeat</keyword>
<keyword evidence="1 4" id="KW-0853">WD repeat</keyword>
<feature type="repeat" description="ANK" evidence="3">
    <location>
        <begin position="1600"/>
        <end position="1629"/>
    </location>
</feature>
<dbReference type="SMART" id="SM00248">
    <property type="entry name" value="ANK"/>
    <property type="match status" value="4"/>
</dbReference>
<feature type="repeat" description="WD" evidence="4">
    <location>
        <begin position="904"/>
        <end position="945"/>
    </location>
</feature>
<dbReference type="PROSITE" id="PS50294">
    <property type="entry name" value="WD_REPEATS_REGION"/>
    <property type="match status" value="8"/>
</dbReference>
<protein>
    <recommendedName>
        <fullName evidence="5">Nephrocystin 3-like N-terminal domain-containing protein</fullName>
    </recommendedName>
</protein>
<organism evidence="6 7">
    <name type="scientific">Orbilia blumenaviensis</name>
    <dbReference type="NCBI Taxonomy" id="1796055"/>
    <lineage>
        <taxon>Eukaryota</taxon>
        <taxon>Fungi</taxon>
        <taxon>Dikarya</taxon>
        <taxon>Ascomycota</taxon>
        <taxon>Pezizomycotina</taxon>
        <taxon>Orbiliomycetes</taxon>
        <taxon>Orbiliales</taxon>
        <taxon>Orbiliaceae</taxon>
        <taxon>Orbilia</taxon>
    </lineage>
</organism>
<feature type="repeat" description="WD" evidence="4">
    <location>
        <begin position="804"/>
        <end position="838"/>
    </location>
</feature>
<feature type="repeat" description="WD" evidence="4">
    <location>
        <begin position="1268"/>
        <end position="1309"/>
    </location>
</feature>
<dbReference type="PRINTS" id="PR00320">
    <property type="entry name" value="GPROTEINBRPT"/>
</dbReference>
<dbReference type="Pfam" id="PF24883">
    <property type="entry name" value="NPHP3_N"/>
    <property type="match status" value="1"/>
</dbReference>
<evidence type="ECO:0000313" key="6">
    <source>
        <dbReference type="EMBL" id="KAK6360848.1"/>
    </source>
</evidence>
<keyword evidence="7" id="KW-1185">Reference proteome</keyword>
<dbReference type="InterPro" id="IPR056884">
    <property type="entry name" value="NPHP3-like_N"/>
</dbReference>
<feature type="repeat" description="WD" evidence="4">
    <location>
        <begin position="1083"/>
        <end position="1124"/>
    </location>
</feature>
<accession>A0AAV9VGC1</accession>
<dbReference type="InterPro" id="IPR019775">
    <property type="entry name" value="WD40_repeat_CS"/>
</dbReference>
<dbReference type="PANTHER" id="PTHR44129">
    <property type="entry name" value="WD REPEAT-CONTAINING PROTEIN POP1"/>
    <property type="match status" value="1"/>
</dbReference>
<feature type="domain" description="Nephrocystin 3-like N-terminal" evidence="5">
    <location>
        <begin position="131"/>
        <end position="310"/>
    </location>
</feature>
<dbReference type="InterPro" id="IPR001680">
    <property type="entry name" value="WD40_rpt"/>
</dbReference>
<dbReference type="InterPro" id="IPR002110">
    <property type="entry name" value="Ankyrin_rpt"/>
</dbReference>
<dbReference type="InterPro" id="IPR020472">
    <property type="entry name" value="WD40_PAC1"/>
</dbReference>
<feature type="repeat" description="WD" evidence="4">
    <location>
        <begin position="861"/>
        <end position="897"/>
    </location>
</feature>
<dbReference type="InterPro" id="IPR036770">
    <property type="entry name" value="Ankyrin_rpt-contain_sf"/>
</dbReference>
<proteinExistence type="predicted"/>
<evidence type="ECO:0000256" key="4">
    <source>
        <dbReference type="PROSITE-ProRule" id="PRU00221"/>
    </source>
</evidence>
<dbReference type="InterPro" id="IPR036322">
    <property type="entry name" value="WD40_repeat_dom_sf"/>
</dbReference>
<name>A0AAV9VGC1_9PEZI</name>
<feature type="repeat" description="WD" evidence="4">
    <location>
        <begin position="1163"/>
        <end position="1194"/>
    </location>
</feature>
<evidence type="ECO:0000259" key="5">
    <source>
        <dbReference type="Pfam" id="PF24883"/>
    </source>
</evidence>
<evidence type="ECO:0000313" key="7">
    <source>
        <dbReference type="Proteomes" id="UP001373714"/>
    </source>
</evidence>
<dbReference type="PROSITE" id="PS00678">
    <property type="entry name" value="WD_REPEATS_1"/>
    <property type="match status" value="5"/>
</dbReference>
<dbReference type="Gene3D" id="2.130.10.10">
    <property type="entry name" value="YVTN repeat-like/Quinoprotein amine dehydrogenase"/>
    <property type="match status" value="4"/>
</dbReference>
<dbReference type="PROSITE" id="PS50088">
    <property type="entry name" value="ANK_REPEAT"/>
    <property type="match status" value="1"/>
</dbReference>
<dbReference type="SMART" id="SM00320">
    <property type="entry name" value="WD40"/>
    <property type="match status" value="13"/>
</dbReference>
<feature type="repeat" description="WD" evidence="4">
    <location>
        <begin position="761"/>
        <end position="802"/>
    </location>
</feature>
<evidence type="ECO:0000256" key="1">
    <source>
        <dbReference type="ARBA" id="ARBA00022574"/>
    </source>
</evidence>
<evidence type="ECO:0000256" key="3">
    <source>
        <dbReference type="PROSITE-ProRule" id="PRU00023"/>
    </source>
</evidence>
<dbReference type="PROSITE" id="PS50082">
    <property type="entry name" value="WD_REPEATS_2"/>
    <property type="match status" value="11"/>
</dbReference>
<keyword evidence="3" id="KW-0040">ANK repeat</keyword>
<reference evidence="6 7" key="1">
    <citation type="submission" date="2019-10" db="EMBL/GenBank/DDBJ databases">
        <authorList>
            <person name="Palmer J.M."/>
        </authorList>
    </citation>
    <scope>NUCLEOTIDE SEQUENCE [LARGE SCALE GENOMIC DNA]</scope>
    <source>
        <strain evidence="6 7">TWF730</strain>
    </source>
</reference>
<dbReference type="SUPFAM" id="SSF50978">
    <property type="entry name" value="WD40 repeat-like"/>
    <property type="match status" value="2"/>
</dbReference>
<dbReference type="Proteomes" id="UP001373714">
    <property type="component" value="Unassembled WGS sequence"/>
</dbReference>
<evidence type="ECO:0000256" key="2">
    <source>
        <dbReference type="ARBA" id="ARBA00022737"/>
    </source>
</evidence>
<dbReference type="PROSITE" id="PS50297">
    <property type="entry name" value="ANK_REP_REGION"/>
    <property type="match status" value="1"/>
</dbReference>
<dbReference type="EMBL" id="JAVHNS010000003">
    <property type="protein sequence ID" value="KAK6360848.1"/>
    <property type="molecule type" value="Genomic_DNA"/>
</dbReference>
<sequence length="1654" mass="184489">MYKLKTLATDDKKFASSENAQDLLKKSLAELKQLEKKLRPDVKHKVRRFLGLRLKWPLQKGDIEETMVRLKRYRDGIWATIGVEQAAAISELYTDAYISKLRISEGAAYNSNVNDRRSRCHPDTRVDLLREVVEWAVDPTSEPIYWLNGMAGTGKSTISSTIAHIFANPEAEIERLNVECNTAQLVLGASFFFQKNEGNCNDAKCFFPTIATHLAQSLPKMTPYIRDAVKSDPQISGKTLGEQYSKLVAGPIKEFAAGHGNGRPKVVLIVVDALDECNQEEDVLVLINLLSKPLDIESNSLRFKFFVTSRPGVVIQSAFRALKDGYKGTLLSQISELVIKHDISSYLETEFSRIKDSFNQSVIPHTHRQLPKQWPDQVKFETLVRMTIPLFIYAATACRFVEERRNGGSPEERLSRVLTSTSGVGGGAMLNSLYKEILEDQIPTGITSKRKQDIILEFQDVVGSIVVLVSPLSVPDLSKLLDVTEPIIDGRLDLLHSVITFPPNRNDPVRLLHLSFRDFLVDPESRDITDFSIDRAEAHTKVGTRCLDLLSNSRRLRYDICGLREVGGLRENIDQSVVDGELPSHIQYACVHWVHHLHEGGTKIRDGDKVHAFLKRHLLHWLEAMSLIDKIAESLFAIDMLQTLLDPDLEKCIELSEFVRDAKRMIFSYCEIINECPLQIYFSALVFTPEKSILRKAFKHYLPEWISPFPIEWSAALQSLDDHDDAVTSVAYSTDGKRLASGSSDGIVRIRDADTARSTAVLKNNCPVNAIVFSHDSKYLVTALQDGRVIFWEVVLGERRKSFLAHEGSAVRSVAFSYPDSRYLATASTDQTIKVWDIGNLEDLCAQGGRDTEFNPEVGVLEGHEAWVNSIAFSRDGRYLASASNDKTVRIWDFRNGYICKHILRDHTQGVNSVAFLGGDDTVFSASNDKSIIAWDAETGYRRGVFDGHKTWVSSVALSNDGKLLGSTSNDHSVKFWDITTEKCLTTTKRQSNSANSGAFSQNNRYFASGWEEGVVRIWEATEETIYNSDSGKEEGEEEEEFHEWVTVSDVCFSHNRKLLGSLADDLAVRIWDTKTNKCLQTLRGHTSSINSIFFSHNDELLASISSDGTIALWRCASGALLKRFHTMANSAVFSRNDELLAAASGDSVEVWLLATGESLGKYTPGQAGIKSVGFSPDGKRLAFAGGDGTVYLWGPEESGAIELDALVSRRPSKKKKKTGTSNASASFNFVAFSTDGRYIAGTSSDHAIGIWPFQSDTFDSGKCVYIPRAHRDYISSLAFSHSGEFLASSAMDLVVKIWGTKTGVCKQSVCICSPLRTLSWGAGDYCLSTEFGNIALGPLVTASDLERESTEAGYKAWFGYGLSVDRQWITYHGRNVLWLHSDYRIFCSDVTDSMVAFGCLSGKVLILNFPPLEHTRASAKPAIDEAKCPVKWILGEAEDGIPTEPQRRGTVLSMVESEEDIATKRRSRDLSLLHIAALDGDLERVLEIIKDGAIDQGLKDSEGRTALYYAAHWDGNDKDDKEEQQRKRLVAVLKLSKRLQVSEEFVRSQIKNIEDDSFGARSLFDAIKRKNLGEIRFLIEVGVDLNTRGYGDWPGWMGTSLHEAAWYGTPEILQFMLDNGADRSARDIGGRTPSYMPNWSRTKEISRILAVPV</sequence>
<dbReference type="Gene3D" id="1.25.40.20">
    <property type="entry name" value="Ankyrin repeat-containing domain"/>
    <property type="match status" value="2"/>
</dbReference>
<dbReference type="InterPro" id="IPR050349">
    <property type="entry name" value="WD_LIS1/nudF_dynein_reg"/>
</dbReference>
<feature type="repeat" description="WD" evidence="4">
    <location>
        <begin position="988"/>
        <end position="1029"/>
    </location>
</feature>
<dbReference type="Gene3D" id="3.40.50.300">
    <property type="entry name" value="P-loop containing nucleotide triphosphate hydrolases"/>
    <property type="match status" value="1"/>
</dbReference>
<dbReference type="Pfam" id="PF00400">
    <property type="entry name" value="WD40"/>
    <property type="match status" value="9"/>
</dbReference>
<dbReference type="CDD" id="cd00200">
    <property type="entry name" value="WD40"/>
    <property type="match status" value="1"/>
</dbReference>